<gene>
    <name evidence="1" type="ORF">Asru_0067_08</name>
</gene>
<dbReference type="Proteomes" id="UP000032680">
    <property type="component" value="Unassembled WGS sequence"/>
</dbReference>
<comment type="caution">
    <text evidence="1">The sequence shown here is derived from an EMBL/GenBank/DDBJ whole genome shotgun (WGS) entry which is preliminary data.</text>
</comment>
<proteinExistence type="predicted"/>
<evidence type="ECO:0000313" key="2">
    <source>
        <dbReference type="Proteomes" id="UP000032680"/>
    </source>
</evidence>
<dbReference type="AlphaFoldDB" id="A0A0D6P344"/>
<sequence>MHIFPRLTARLLARHRADDTAPMGSPDDTAIRALAVSAPVLSLIDPTLAAFSPDQAHELGYALGRRG</sequence>
<organism evidence="1 2">
    <name type="scientific">Acidisphaera rubrifaciens HS-AP3</name>
    <dbReference type="NCBI Taxonomy" id="1231350"/>
    <lineage>
        <taxon>Bacteria</taxon>
        <taxon>Pseudomonadati</taxon>
        <taxon>Pseudomonadota</taxon>
        <taxon>Alphaproteobacteria</taxon>
        <taxon>Acetobacterales</taxon>
        <taxon>Acetobacteraceae</taxon>
        <taxon>Acidisphaera</taxon>
    </lineage>
</organism>
<dbReference type="RefSeq" id="WP_048859957.1">
    <property type="nucleotide sequence ID" value="NZ_BANB01000067.1"/>
</dbReference>
<accession>A0A0D6P344</accession>
<name>A0A0D6P344_9PROT</name>
<protein>
    <submittedName>
        <fullName evidence="1">Uncharacterized protein</fullName>
    </submittedName>
</protein>
<dbReference type="EMBL" id="BANB01000067">
    <property type="protein sequence ID" value="GAN76170.1"/>
    <property type="molecule type" value="Genomic_DNA"/>
</dbReference>
<keyword evidence="2" id="KW-1185">Reference proteome</keyword>
<evidence type="ECO:0000313" key="1">
    <source>
        <dbReference type="EMBL" id="GAN76170.1"/>
    </source>
</evidence>
<reference evidence="1 2" key="1">
    <citation type="submission" date="2012-11" db="EMBL/GenBank/DDBJ databases">
        <title>Whole genome sequence of Acidisphaera rubrifaciens HS-AP3.</title>
        <authorList>
            <person name="Azuma Y."/>
            <person name="Higashiura N."/>
            <person name="Hirakawa H."/>
            <person name="Matsushita K."/>
        </authorList>
    </citation>
    <scope>NUCLEOTIDE SEQUENCE [LARGE SCALE GENOMIC DNA]</scope>
    <source>
        <strain evidence="1 2">HS-AP3</strain>
    </source>
</reference>